<dbReference type="InterPro" id="IPR003439">
    <property type="entry name" value="ABC_transporter-like_ATP-bd"/>
</dbReference>
<dbReference type="PROSITE" id="PS50893">
    <property type="entry name" value="ABC_TRANSPORTER_2"/>
    <property type="match status" value="1"/>
</dbReference>
<dbReference type="SUPFAM" id="SSF52540">
    <property type="entry name" value="P-loop containing nucleoside triphosphate hydrolases"/>
    <property type="match status" value="1"/>
</dbReference>
<protein>
    <submittedName>
        <fullName evidence="6">ABC transporter ATP-binding protein</fullName>
    </submittedName>
</protein>
<sequence length="264" mass="28174">MTVTLQETAPVLEVRAVTKTYGTGDTAVRALRGVSLTVRHGDYVAIMGASGSGKSTLMNILGCLDIPTDGTYHVDGTDVGVLDERQLSILRNRKIGFVFQSFNLIPRMSALANVELPLAYGGVGAAVRRRRALAALDQVGLSDRVHHEPNELSGGQQQRVAIARALVTAPSLLLADEPTGNLDTASTTEVLRIMDGLNASGRTIVLITHEDDVASHAKRVVRLVDGQVVEDRRQAEVEDPPPRHFEQAGYFGDEPGHPGGGAGR</sequence>
<dbReference type="InterPro" id="IPR003593">
    <property type="entry name" value="AAA+_ATPase"/>
</dbReference>
<comment type="caution">
    <text evidence="6">The sequence shown here is derived from an EMBL/GenBank/DDBJ whole genome shotgun (WGS) entry which is preliminary data.</text>
</comment>
<evidence type="ECO:0000313" key="7">
    <source>
        <dbReference type="Proteomes" id="UP001596137"/>
    </source>
</evidence>
<dbReference type="CDD" id="cd03255">
    <property type="entry name" value="ABC_MJ0796_LolCDE_FtsE"/>
    <property type="match status" value="1"/>
</dbReference>
<dbReference type="PANTHER" id="PTHR24220">
    <property type="entry name" value="IMPORT ATP-BINDING PROTEIN"/>
    <property type="match status" value="1"/>
</dbReference>
<dbReference type="InterPro" id="IPR017871">
    <property type="entry name" value="ABC_transporter-like_CS"/>
</dbReference>
<evidence type="ECO:0000256" key="3">
    <source>
        <dbReference type="ARBA" id="ARBA00022840"/>
    </source>
</evidence>
<dbReference type="PANTHER" id="PTHR24220:SF86">
    <property type="entry name" value="ABC TRANSPORTER ABCH.1"/>
    <property type="match status" value="1"/>
</dbReference>
<feature type="compositionally biased region" description="Basic and acidic residues" evidence="4">
    <location>
        <begin position="232"/>
        <end position="246"/>
    </location>
</feature>
<evidence type="ECO:0000256" key="1">
    <source>
        <dbReference type="ARBA" id="ARBA00022448"/>
    </source>
</evidence>
<dbReference type="SMART" id="SM00382">
    <property type="entry name" value="AAA"/>
    <property type="match status" value="1"/>
</dbReference>
<feature type="region of interest" description="Disordered" evidence="4">
    <location>
        <begin position="232"/>
        <end position="264"/>
    </location>
</feature>
<dbReference type="RefSeq" id="WP_380760989.1">
    <property type="nucleotide sequence ID" value="NZ_JBHSRF010000077.1"/>
</dbReference>
<organism evidence="6 7">
    <name type="scientific">Sphaerisporangium aureirubrum</name>
    <dbReference type="NCBI Taxonomy" id="1544736"/>
    <lineage>
        <taxon>Bacteria</taxon>
        <taxon>Bacillati</taxon>
        <taxon>Actinomycetota</taxon>
        <taxon>Actinomycetes</taxon>
        <taxon>Streptosporangiales</taxon>
        <taxon>Streptosporangiaceae</taxon>
        <taxon>Sphaerisporangium</taxon>
    </lineage>
</organism>
<gene>
    <name evidence="6" type="ORF">ACFP1K_33480</name>
</gene>
<proteinExistence type="predicted"/>
<keyword evidence="1" id="KW-0813">Transport</keyword>
<dbReference type="InterPro" id="IPR015854">
    <property type="entry name" value="ABC_transpr_LolD-like"/>
</dbReference>
<dbReference type="Pfam" id="PF00005">
    <property type="entry name" value="ABC_tran"/>
    <property type="match status" value="1"/>
</dbReference>
<dbReference type="EMBL" id="JBHSRF010000077">
    <property type="protein sequence ID" value="MFC6086121.1"/>
    <property type="molecule type" value="Genomic_DNA"/>
</dbReference>
<name>A0ABW1NSL3_9ACTN</name>
<dbReference type="PROSITE" id="PS00211">
    <property type="entry name" value="ABC_TRANSPORTER_1"/>
    <property type="match status" value="1"/>
</dbReference>
<evidence type="ECO:0000256" key="4">
    <source>
        <dbReference type="SAM" id="MobiDB-lite"/>
    </source>
</evidence>
<evidence type="ECO:0000259" key="5">
    <source>
        <dbReference type="PROSITE" id="PS50893"/>
    </source>
</evidence>
<dbReference type="InterPro" id="IPR017911">
    <property type="entry name" value="MacB-like_ATP-bd"/>
</dbReference>
<feature type="domain" description="ABC transporter" evidence="5">
    <location>
        <begin position="12"/>
        <end position="250"/>
    </location>
</feature>
<dbReference type="InterPro" id="IPR027417">
    <property type="entry name" value="P-loop_NTPase"/>
</dbReference>
<evidence type="ECO:0000256" key="2">
    <source>
        <dbReference type="ARBA" id="ARBA00022741"/>
    </source>
</evidence>
<evidence type="ECO:0000313" key="6">
    <source>
        <dbReference type="EMBL" id="MFC6086121.1"/>
    </source>
</evidence>
<keyword evidence="7" id="KW-1185">Reference proteome</keyword>
<accession>A0ABW1NSL3</accession>
<dbReference type="GO" id="GO:0005524">
    <property type="term" value="F:ATP binding"/>
    <property type="evidence" value="ECO:0007669"/>
    <property type="project" value="UniProtKB-KW"/>
</dbReference>
<dbReference type="Proteomes" id="UP001596137">
    <property type="component" value="Unassembled WGS sequence"/>
</dbReference>
<keyword evidence="2" id="KW-0547">Nucleotide-binding</keyword>
<keyword evidence="3 6" id="KW-0067">ATP-binding</keyword>
<dbReference type="Gene3D" id="3.40.50.300">
    <property type="entry name" value="P-loop containing nucleotide triphosphate hydrolases"/>
    <property type="match status" value="1"/>
</dbReference>
<reference evidence="7" key="1">
    <citation type="journal article" date="2019" name="Int. J. Syst. Evol. Microbiol.">
        <title>The Global Catalogue of Microorganisms (GCM) 10K type strain sequencing project: providing services to taxonomists for standard genome sequencing and annotation.</title>
        <authorList>
            <consortium name="The Broad Institute Genomics Platform"/>
            <consortium name="The Broad Institute Genome Sequencing Center for Infectious Disease"/>
            <person name="Wu L."/>
            <person name="Ma J."/>
        </authorList>
    </citation>
    <scope>NUCLEOTIDE SEQUENCE [LARGE SCALE GENOMIC DNA]</scope>
    <source>
        <strain evidence="7">JCM 30346</strain>
    </source>
</reference>